<evidence type="ECO:0000256" key="6">
    <source>
        <dbReference type="ARBA" id="ARBA00022729"/>
    </source>
</evidence>
<dbReference type="SMART" id="SM01110">
    <property type="entry name" value="Cutinase"/>
    <property type="match status" value="1"/>
</dbReference>
<keyword evidence="5" id="KW-0964">Secreted</keyword>
<keyword evidence="14" id="KW-1185">Reference proteome</keyword>
<dbReference type="Pfam" id="PF01083">
    <property type="entry name" value="Cutinase"/>
    <property type="match status" value="1"/>
</dbReference>
<proteinExistence type="inferred from homology"/>
<evidence type="ECO:0000313" key="13">
    <source>
        <dbReference type="EMBL" id="KAF2235278.1"/>
    </source>
</evidence>
<dbReference type="AlphaFoldDB" id="A0A6A6HBT7"/>
<gene>
    <name evidence="13" type="ORF">EV356DRAFT_500496</name>
</gene>
<evidence type="ECO:0000256" key="4">
    <source>
        <dbReference type="ARBA" id="ARBA00022487"/>
    </source>
</evidence>
<dbReference type="GO" id="GO:0050525">
    <property type="term" value="F:cutinase activity"/>
    <property type="evidence" value="ECO:0007669"/>
    <property type="project" value="UniProtKB-EC"/>
</dbReference>
<evidence type="ECO:0000256" key="12">
    <source>
        <dbReference type="SAM" id="SignalP"/>
    </source>
</evidence>
<feature type="disulfide bond" evidence="11">
    <location>
        <begin position="188"/>
        <end position="198"/>
    </location>
</feature>
<dbReference type="Proteomes" id="UP000800092">
    <property type="component" value="Unassembled WGS sequence"/>
</dbReference>
<dbReference type="EMBL" id="ML991792">
    <property type="protein sequence ID" value="KAF2235278.1"/>
    <property type="molecule type" value="Genomic_DNA"/>
</dbReference>
<dbReference type="OrthoDB" id="3225429at2759"/>
<feature type="active site" description="Proton donor/acceptor" evidence="10">
    <location>
        <position position="209"/>
    </location>
</feature>
<sequence length="229" mass="23445">MMMYSLAVAILAGLAAAAPLEVDKRQVIGTTANDLLNDRTCRSYYLIIARASGEPDNVGTTVGPALCSGLQSELGVSKIGCQGIGLAQGYTASLTDNIPTYDGGILTSPSAVIGATSIFNLAKSKCPNSKIVATGYSQGTAVLYNSIEKLSSTVQNQIVGVTLFGYTANSPNGGRIPNFPAAKTKVFCSDSLGPDGVCTAAEIDVNAAHLDYSSDYAAGVSFLRSAIGG</sequence>
<keyword evidence="8 11" id="KW-1015">Disulfide bond</keyword>
<name>A0A6A6HBT7_VIRVR</name>
<keyword evidence="6 12" id="KW-0732">Signal</keyword>
<dbReference type="InterPro" id="IPR029058">
    <property type="entry name" value="AB_hydrolase_fold"/>
</dbReference>
<evidence type="ECO:0000256" key="8">
    <source>
        <dbReference type="ARBA" id="ARBA00023157"/>
    </source>
</evidence>
<evidence type="ECO:0000256" key="3">
    <source>
        <dbReference type="ARBA" id="ARBA00013095"/>
    </source>
</evidence>
<protein>
    <recommendedName>
        <fullName evidence="3">cutinase</fullName>
        <ecNumber evidence="3">3.1.1.74</ecNumber>
    </recommendedName>
</protein>
<evidence type="ECO:0000256" key="10">
    <source>
        <dbReference type="PIRSR" id="PIRSR611150-1"/>
    </source>
</evidence>
<dbReference type="PANTHER" id="PTHR48250">
    <property type="entry name" value="CUTINASE 2-RELATED"/>
    <property type="match status" value="1"/>
</dbReference>
<comment type="catalytic activity">
    <reaction evidence="9">
        <text>cutin + H2O = cutin monomers.</text>
        <dbReference type="EC" id="3.1.1.74"/>
    </reaction>
</comment>
<keyword evidence="4" id="KW-0719">Serine esterase</keyword>
<accession>A0A6A6HBT7</accession>
<dbReference type="GO" id="GO:0016052">
    <property type="term" value="P:carbohydrate catabolic process"/>
    <property type="evidence" value="ECO:0007669"/>
    <property type="project" value="TreeGrafter"/>
</dbReference>
<organism evidence="13 14">
    <name type="scientific">Viridothelium virens</name>
    <name type="common">Speckled blister lichen</name>
    <name type="synonym">Trypethelium virens</name>
    <dbReference type="NCBI Taxonomy" id="1048519"/>
    <lineage>
        <taxon>Eukaryota</taxon>
        <taxon>Fungi</taxon>
        <taxon>Dikarya</taxon>
        <taxon>Ascomycota</taxon>
        <taxon>Pezizomycotina</taxon>
        <taxon>Dothideomycetes</taxon>
        <taxon>Dothideomycetes incertae sedis</taxon>
        <taxon>Trypetheliales</taxon>
        <taxon>Trypetheliaceae</taxon>
        <taxon>Viridothelium</taxon>
    </lineage>
</organism>
<dbReference type="InterPro" id="IPR000675">
    <property type="entry name" value="Cutinase/axe"/>
</dbReference>
<reference evidence="13" key="1">
    <citation type="journal article" date="2020" name="Stud. Mycol.">
        <title>101 Dothideomycetes genomes: a test case for predicting lifestyles and emergence of pathogens.</title>
        <authorList>
            <person name="Haridas S."/>
            <person name="Albert R."/>
            <person name="Binder M."/>
            <person name="Bloem J."/>
            <person name="Labutti K."/>
            <person name="Salamov A."/>
            <person name="Andreopoulos B."/>
            <person name="Baker S."/>
            <person name="Barry K."/>
            <person name="Bills G."/>
            <person name="Bluhm B."/>
            <person name="Cannon C."/>
            <person name="Castanera R."/>
            <person name="Culley D."/>
            <person name="Daum C."/>
            <person name="Ezra D."/>
            <person name="Gonzalez J."/>
            <person name="Henrissat B."/>
            <person name="Kuo A."/>
            <person name="Liang C."/>
            <person name="Lipzen A."/>
            <person name="Lutzoni F."/>
            <person name="Magnuson J."/>
            <person name="Mondo S."/>
            <person name="Nolan M."/>
            <person name="Ohm R."/>
            <person name="Pangilinan J."/>
            <person name="Park H.-J."/>
            <person name="Ramirez L."/>
            <person name="Alfaro M."/>
            <person name="Sun H."/>
            <person name="Tritt A."/>
            <person name="Yoshinaga Y."/>
            <person name="Zwiers L.-H."/>
            <person name="Turgeon B."/>
            <person name="Goodwin S."/>
            <person name="Spatafora J."/>
            <person name="Crous P."/>
            <person name="Grigoriev I."/>
        </authorList>
    </citation>
    <scope>NUCLEOTIDE SEQUENCE</scope>
    <source>
        <strain evidence="13">Tuck. ex Michener</strain>
    </source>
</reference>
<feature type="disulfide bond" evidence="11">
    <location>
        <begin position="41"/>
        <end position="126"/>
    </location>
</feature>
<dbReference type="EC" id="3.1.1.74" evidence="3"/>
<feature type="chain" id="PRO_5025536027" description="cutinase" evidence="12">
    <location>
        <begin position="18"/>
        <end position="229"/>
    </location>
</feature>
<evidence type="ECO:0000256" key="2">
    <source>
        <dbReference type="ARBA" id="ARBA00007534"/>
    </source>
</evidence>
<feature type="signal peptide" evidence="12">
    <location>
        <begin position="1"/>
        <end position="17"/>
    </location>
</feature>
<comment type="subcellular location">
    <subcellularLocation>
        <location evidence="1">Secreted</location>
    </subcellularLocation>
</comment>
<dbReference type="PANTHER" id="PTHR48250:SF3">
    <property type="entry name" value="CUTINASE 1-RELATED"/>
    <property type="match status" value="1"/>
</dbReference>
<evidence type="ECO:0000256" key="9">
    <source>
        <dbReference type="ARBA" id="ARBA00034045"/>
    </source>
</evidence>
<evidence type="ECO:0000256" key="7">
    <source>
        <dbReference type="ARBA" id="ARBA00022801"/>
    </source>
</evidence>
<dbReference type="InterPro" id="IPR011150">
    <property type="entry name" value="Cutinase_monf"/>
</dbReference>
<comment type="similarity">
    <text evidence="2">Belongs to the cutinase family.</text>
</comment>
<evidence type="ECO:0000256" key="5">
    <source>
        <dbReference type="ARBA" id="ARBA00022525"/>
    </source>
</evidence>
<feature type="active site" evidence="10">
    <location>
        <position position="195"/>
    </location>
</feature>
<evidence type="ECO:0000256" key="1">
    <source>
        <dbReference type="ARBA" id="ARBA00004613"/>
    </source>
</evidence>
<feature type="active site" description="Nucleophile" evidence="10">
    <location>
        <position position="137"/>
    </location>
</feature>
<evidence type="ECO:0000256" key="11">
    <source>
        <dbReference type="PIRSR" id="PIRSR611150-2"/>
    </source>
</evidence>
<dbReference type="SUPFAM" id="SSF53474">
    <property type="entry name" value="alpha/beta-Hydrolases"/>
    <property type="match status" value="1"/>
</dbReference>
<evidence type="ECO:0000313" key="14">
    <source>
        <dbReference type="Proteomes" id="UP000800092"/>
    </source>
</evidence>
<keyword evidence="7" id="KW-0378">Hydrolase</keyword>
<dbReference type="Gene3D" id="3.40.50.1820">
    <property type="entry name" value="alpha/beta hydrolase"/>
    <property type="match status" value="1"/>
</dbReference>
<dbReference type="GO" id="GO:0005576">
    <property type="term" value="C:extracellular region"/>
    <property type="evidence" value="ECO:0007669"/>
    <property type="project" value="UniProtKB-SubCell"/>
</dbReference>